<sequence>MLADANCYQGASIVYGILLRIEIAYFDDPVGVTAATCIGAVVWRPWGGASVHSFRMSSFLHAVLLALFCSLIIIEAMPRVPLEKKAMRNSLVRFGKRGEPLSSDDVFLGESFGPADPYEYVPEHYGRNGVYGLY</sequence>
<keyword evidence="1" id="KW-0472">Membrane</keyword>
<comment type="caution">
    <text evidence="2">The sequence shown here is derived from an EMBL/GenBank/DDBJ whole genome shotgun (WGS) entry which is preliminary data.</text>
</comment>
<gene>
    <name evidence="2" type="ORF">CAUJ_LOCUS934</name>
</gene>
<dbReference type="OrthoDB" id="5794267at2759"/>
<accession>A0A8S1GN91</accession>
<proteinExistence type="predicted"/>
<dbReference type="AlphaFoldDB" id="A0A8S1GN91"/>
<name>A0A8S1GN91_9PELO</name>
<dbReference type="Proteomes" id="UP000835052">
    <property type="component" value="Unassembled WGS sequence"/>
</dbReference>
<feature type="transmembrane region" description="Helical" evidence="1">
    <location>
        <begin position="59"/>
        <end position="78"/>
    </location>
</feature>
<keyword evidence="1" id="KW-0812">Transmembrane</keyword>
<evidence type="ECO:0000313" key="3">
    <source>
        <dbReference type="Proteomes" id="UP000835052"/>
    </source>
</evidence>
<organism evidence="2 3">
    <name type="scientific">Caenorhabditis auriculariae</name>
    <dbReference type="NCBI Taxonomy" id="2777116"/>
    <lineage>
        <taxon>Eukaryota</taxon>
        <taxon>Metazoa</taxon>
        <taxon>Ecdysozoa</taxon>
        <taxon>Nematoda</taxon>
        <taxon>Chromadorea</taxon>
        <taxon>Rhabditida</taxon>
        <taxon>Rhabditina</taxon>
        <taxon>Rhabditomorpha</taxon>
        <taxon>Rhabditoidea</taxon>
        <taxon>Rhabditidae</taxon>
        <taxon>Peloderinae</taxon>
        <taxon>Caenorhabditis</taxon>
    </lineage>
</organism>
<evidence type="ECO:0000313" key="2">
    <source>
        <dbReference type="EMBL" id="CAD6185015.1"/>
    </source>
</evidence>
<keyword evidence="1" id="KW-1133">Transmembrane helix</keyword>
<evidence type="ECO:0000256" key="1">
    <source>
        <dbReference type="SAM" id="Phobius"/>
    </source>
</evidence>
<dbReference type="EMBL" id="CAJGYM010000002">
    <property type="protein sequence ID" value="CAD6185015.1"/>
    <property type="molecule type" value="Genomic_DNA"/>
</dbReference>
<protein>
    <submittedName>
        <fullName evidence="2">Uncharacterized protein</fullName>
    </submittedName>
</protein>
<keyword evidence="3" id="KW-1185">Reference proteome</keyword>
<reference evidence="2" key="1">
    <citation type="submission" date="2020-10" db="EMBL/GenBank/DDBJ databases">
        <authorList>
            <person name="Kikuchi T."/>
        </authorList>
    </citation>
    <scope>NUCLEOTIDE SEQUENCE</scope>
    <source>
        <strain evidence="2">NKZ352</strain>
    </source>
</reference>